<dbReference type="InterPro" id="IPR013087">
    <property type="entry name" value="Znf_C2H2_type"/>
</dbReference>
<dbReference type="PROSITE" id="PS50157">
    <property type="entry name" value="ZINC_FINGER_C2H2_2"/>
    <property type="match status" value="2"/>
</dbReference>
<dbReference type="PANTHER" id="PTHR12958">
    <property type="entry name" value="FRIEND OF GATA2-RELATED"/>
    <property type="match status" value="1"/>
</dbReference>
<dbReference type="PANTHER" id="PTHR12958:SF3">
    <property type="entry name" value="ZINC FINGER PROTEIN USH"/>
    <property type="match status" value="1"/>
</dbReference>
<dbReference type="GO" id="GO:0007507">
    <property type="term" value="P:heart development"/>
    <property type="evidence" value="ECO:0007669"/>
    <property type="project" value="TreeGrafter"/>
</dbReference>
<dbReference type="SMART" id="SM00355">
    <property type="entry name" value="ZnF_C2H2"/>
    <property type="match status" value="6"/>
</dbReference>
<dbReference type="AlphaFoldDB" id="A0A6A4UXQ4"/>
<dbReference type="Proteomes" id="UP000440578">
    <property type="component" value="Unassembled WGS sequence"/>
</dbReference>
<dbReference type="GO" id="GO:0061629">
    <property type="term" value="F:RNA polymerase II-specific DNA-binding transcription factor binding"/>
    <property type="evidence" value="ECO:0007669"/>
    <property type="project" value="InterPro"/>
</dbReference>
<dbReference type="GO" id="GO:0045944">
    <property type="term" value="P:positive regulation of transcription by RNA polymerase II"/>
    <property type="evidence" value="ECO:0007669"/>
    <property type="project" value="TreeGrafter"/>
</dbReference>
<organism evidence="4 5">
    <name type="scientific">Amphibalanus amphitrite</name>
    <name type="common">Striped barnacle</name>
    <name type="synonym">Balanus amphitrite</name>
    <dbReference type="NCBI Taxonomy" id="1232801"/>
    <lineage>
        <taxon>Eukaryota</taxon>
        <taxon>Metazoa</taxon>
        <taxon>Ecdysozoa</taxon>
        <taxon>Arthropoda</taxon>
        <taxon>Crustacea</taxon>
        <taxon>Multicrustacea</taxon>
        <taxon>Cirripedia</taxon>
        <taxon>Thoracica</taxon>
        <taxon>Thoracicalcarea</taxon>
        <taxon>Balanomorpha</taxon>
        <taxon>Balanoidea</taxon>
        <taxon>Balanidae</taxon>
        <taxon>Amphibalaninae</taxon>
        <taxon>Amphibalanus</taxon>
    </lineage>
</organism>
<feature type="region of interest" description="Disordered" evidence="2">
    <location>
        <begin position="432"/>
        <end position="491"/>
    </location>
</feature>
<protein>
    <submittedName>
        <fullName evidence="4">Zinc finger protein ush</fullName>
    </submittedName>
</protein>
<reference evidence="4 5" key="1">
    <citation type="submission" date="2019-07" db="EMBL/GenBank/DDBJ databases">
        <title>Draft genome assembly of a fouling barnacle, Amphibalanus amphitrite (Darwin, 1854): The first reference genome for Thecostraca.</title>
        <authorList>
            <person name="Kim W."/>
        </authorList>
    </citation>
    <scope>NUCLEOTIDE SEQUENCE [LARGE SCALE GENOMIC DNA]</scope>
    <source>
        <strain evidence="4">SNU_AA5</strain>
        <tissue evidence="4">Soma without cirri and trophi</tissue>
    </source>
</reference>
<evidence type="ECO:0000259" key="3">
    <source>
        <dbReference type="PROSITE" id="PS50157"/>
    </source>
</evidence>
<dbReference type="GO" id="GO:0030154">
    <property type="term" value="P:cell differentiation"/>
    <property type="evidence" value="ECO:0007669"/>
    <property type="project" value="TreeGrafter"/>
</dbReference>
<dbReference type="InterPro" id="IPR039746">
    <property type="entry name" value="FOG"/>
</dbReference>
<feature type="domain" description="C2H2-type" evidence="3">
    <location>
        <begin position="305"/>
        <end position="332"/>
    </location>
</feature>
<gene>
    <name evidence="4" type="primary">ush</name>
    <name evidence="4" type="ORF">FJT64_014860</name>
</gene>
<keyword evidence="1" id="KW-0479">Metal-binding</keyword>
<name>A0A6A4UXQ4_AMPAM</name>
<comment type="caution">
    <text evidence="4">The sequence shown here is derived from an EMBL/GenBank/DDBJ whole genome shotgun (WGS) entry which is preliminary data.</text>
</comment>
<feature type="region of interest" description="Disordered" evidence="2">
    <location>
        <begin position="383"/>
        <end position="415"/>
    </location>
</feature>
<dbReference type="OrthoDB" id="8742770at2759"/>
<proteinExistence type="predicted"/>
<dbReference type="SUPFAM" id="SSF57667">
    <property type="entry name" value="beta-beta-alpha zinc fingers"/>
    <property type="match status" value="3"/>
</dbReference>
<dbReference type="GO" id="GO:0005634">
    <property type="term" value="C:nucleus"/>
    <property type="evidence" value="ECO:0007669"/>
    <property type="project" value="TreeGrafter"/>
</dbReference>
<feature type="compositionally biased region" description="Polar residues" evidence="2">
    <location>
        <begin position="195"/>
        <end position="204"/>
    </location>
</feature>
<keyword evidence="1" id="KW-0863">Zinc-finger</keyword>
<dbReference type="InterPro" id="IPR036236">
    <property type="entry name" value="Znf_C2H2_sf"/>
</dbReference>
<dbReference type="EMBL" id="VIIS01002238">
    <property type="protein sequence ID" value="KAF0286663.1"/>
    <property type="molecule type" value="Genomic_DNA"/>
</dbReference>
<feature type="domain" description="C2H2-type" evidence="3">
    <location>
        <begin position="116"/>
        <end position="138"/>
    </location>
</feature>
<evidence type="ECO:0000256" key="2">
    <source>
        <dbReference type="SAM" id="MobiDB-lite"/>
    </source>
</evidence>
<feature type="region of interest" description="Disordered" evidence="2">
    <location>
        <begin position="1"/>
        <end position="37"/>
    </location>
</feature>
<feature type="compositionally biased region" description="Low complexity" evidence="2">
    <location>
        <begin position="80"/>
        <end position="99"/>
    </location>
</feature>
<feature type="region of interest" description="Disordered" evidence="2">
    <location>
        <begin position="159"/>
        <end position="225"/>
    </location>
</feature>
<evidence type="ECO:0000313" key="4">
    <source>
        <dbReference type="EMBL" id="KAF0286663.1"/>
    </source>
</evidence>
<evidence type="ECO:0000313" key="5">
    <source>
        <dbReference type="Proteomes" id="UP000440578"/>
    </source>
</evidence>
<dbReference type="Gene3D" id="3.30.160.60">
    <property type="entry name" value="Classic Zinc Finger"/>
    <property type="match status" value="1"/>
</dbReference>
<feature type="compositionally biased region" description="Polar residues" evidence="2">
    <location>
        <begin position="22"/>
        <end position="33"/>
    </location>
</feature>
<dbReference type="GO" id="GO:0000122">
    <property type="term" value="P:negative regulation of transcription by RNA polymerase II"/>
    <property type="evidence" value="ECO:0007669"/>
    <property type="project" value="TreeGrafter"/>
</dbReference>
<accession>A0A6A4UXQ4</accession>
<dbReference type="GO" id="GO:0008270">
    <property type="term" value="F:zinc ion binding"/>
    <property type="evidence" value="ECO:0007669"/>
    <property type="project" value="UniProtKB-KW"/>
</dbReference>
<feature type="region of interest" description="Disordered" evidence="2">
    <location>
        <begin position="73"/>
        <end position="99"/>
    </location>
</feature>
<keyword evidence="1" id="KW-0862">Zinc</keyword>
<keyword evidence="5" id="KW-1185">Reference proteome</keyword>
<sequence length="532" mass="57072">MFVSAEIKSEPGSPRGERRSPQRASTSPSSAQPTYLPMLPGLQTRGMLCSCGINFSSLSTLAAHQKYYCTNRPNADDTPEPVVGGTEPVVSPGPSESSVSEAACSQTDAAAKRRVFACPKCAFTTDKANGLNRHMRIHVPPAGGTLWLPPLQERRIWRALDPGRRDPGAGSSSAERRSRSPEPSFRISIKPPDTISESDSVTSRRPSELAAEPATEDLRLPARSPASASPGAAAAYYCTSDEAGKVAAAVAVAAVAAGQESGRRSAPRSHPALATGWKCPCCDVYSPTAAAAQKHLETHNNVRAFKCSLCGYKGNTLRGMRTHIRMHFMDKKSPDLSEENFITCIVANSDEEESGREDRTEKCPLCSFKSGHPETMLKHFTLAHPRSRSRVSTAPSMIEHRRRGSGSPLASRPSEKCPHCSFYTNVPETMLTHQRQRHPERLSPPPDGILARLARGSPEAGTGRSTAPPPASPAGERPPSSGNTNGESPAPDSLHCHHCKIAFKQVASYAAHTQFYCPGRTASAVRSVTPVQ</sequence>
<evidence type="ECO:0000256" key="1">
    <source>
        <dbReference type="PROSITE-ProRule" id="PRU00042"/>
    </source>
</evidence>